<name>A0A395HH95_ASPHC</name>
<organism evidence="2 3">
    <name type="scientific">Aspergillus homomorphus (strain CBS 101889)</name>
    <dbReference type="NCBI Taxonomy" id="1450537"/>
    <lineage>
        <taxon>Eukaryota</taxon>
        <taxon>Fungi</taxon>
        <taxon>Dikarya</taxon>
        <taxon>Ascomycota</taxon>
        <taxon>Pezizomycotina</taxon>
        <taxon>Eurotiomycetes</taxon>
        <taxon>Eurotiomycetidae</taxon>
        <taxon>Eurotiales</taxon>
        <taxon>Aspergillaceae</taxon>
        <taxon>Aspergillus</taxon>
        <taxon>Aspergillus subgen. Circumdati</taxon>
    </lineage>
</organism>
<keyword evidence="1" id="KW-1133">Transmembrane helix</keyword>
<dbReference type="VEuPathDB" id="FungiDB:BO97DRAFT_277921"/>
<dbReference type="EMBL" id="KZ824349">
    <property type="protein sequence ID" value="RAL06869.1"/>
    <property type="molecule type" value="Genomic_DNA"/>
</dbReference>
<evidence type="ECO:0000313" key="3">
    <source>
        <dbReference type="Proteomes" id="UP000248961"/>
    </source>
</evidence>
<dbReference type="Proteomes" id="UP000248961">
    <property type="component" value="Unassembled WGS sequence"/>
</dbReference>
<keyword evidence="1" id="KW-0472">Membrane</keyword>
<reference evidence="2 3" key="1">
    <citation type="submission" date="2018-02" db="EMBL/GenBank/DDBJ databases">
        <title>The genomes of Aspergillus section Nigri reveals drivers in fungal speciation.</title>
        <authorList>
            <consortium name="DOE Joint Genome Institute"/>
            <person name="Vesth T.C."/>
            <person name="Nybo J."/>
            <person name="Theobald S."/>
            <person name="Brandl J."/>
            <person name="Frisvad J.C."/>
            <person name="Nielsen K.F."/>
            <person name="Lyhne E.K."/>
            <person name="Kogle M.E."/>
            <person name="Kuo A."/>
            <person name="Riley R."/>
            <person name="Clum A."/>
            <person name="Nolan M."/>
            <person name="Lipzen A."/>
            <person name="Salamov A."/>
            <person name="Henrissat B."/>
            <person name="Wiebenga A."/>
            <person name="De vries R.P."/>
            <person name="Grigoriev I.V."/>
            <person name="Mortensen U.H."/>
            <person name="Andersen M.R."/>
            <person name="Baker S.E."/>
        </authorList>
    </citation>
    <scope>NUCLEOTIDE SEQUENCE [LARGE SCALE GENOMIC DNA]</scope>
    <source>
        <strain evidence="2 3">CBS 101889</strain>
    </source>
</reference>
<keyword evidence="1" id="KW-0812">Transmembrane</keyword>
<feature type="transmembrane region" description="Helical" evidence="1">
    <location>
        <begin position="12"/>
        <end position="32"/>
    </location>
</feature>
<proteinExistence type="predicted"/>
<gene>
    <name evidence="2" type="ORF">BO97DRAFT_277921</name>
</gene>
<evidence type="ECO:0000313" key="2">
    <source>
        <dbReference type="EMBL" id="RAL06869.1"/>
    </source>
</evidence>
<accession>A0A395HH95</accession>
<keyword evidence="3" id="KW-1185">Reference proteome</keyword>
<dbReference type="RefSeq" id="XP_025546023.1">
    <property type="nucleotide sequence ID" value="XM_025691037.1"/>
</dbReference>
<dbReference type="AlphaFoldDB" id="A0A395HH95"/>
<evidence type="ECO:0000256" key="1">
    <source>
        <dbReference type="SAM" id="Phobius"/>
    </source>
</evidence>
<protein>
    <submittedName>
        <fullName evidence="2">Uncharacterized protein</fullName>
    </submittedName>
</protein>
<sequence length="110" mass="12471">MMSTSAQCRGGYFWLLCLESTLLHCIVSYCLSNQSNQPNRQMMMMLCIHSLRSPRRPCSGLSRLLCLKFGTYLGLSGPLYGVERGKRDKSKKHFFGIERNVSVRGTGPIY</sequence>
<dbReference type="GeneID" id="37195326"/>